<name>A0A1B2DJI3_9BACL</name>
<protein>
    <submittedName>
        <fullName evidence="1">Uncharacterized protein</fullName>
    </submittedName>
</protein>
<sequence>MLTFEQKLEIITSFPELERSDVSLGRVNFQYSGSVYDRKNVVYHLHPNGNGFVYAALLGGYDIDDKGLVNIRSLDESELRTLIAEAIKSLSFKPEVPLTRAQRRRQKANSDQQWANDDAQTLQVRFEEDTWMIYDGMNLEMAFETYEEAVEYLEEEGFSRE</sequence>
<dbReference type="AlphaFoldDB" id="A0A1B2DJI3"/>
<evidence type="ECO:0000313" key="1">
    <source>
        <dbReference type="EMBL" id="ANY67890.1"/>
    </source>
</evidence>
<reference evidence="1" key="1">
    <citation type="submission" date="2016-08" db="EMBL/GenBank/DDBJ databases">
        <title>Complete Genome Seqeunce of Paenibacillus sp. BIHB 4019 from tea rhizoplane.</title>
        <authorList>
            <person name="Thakur R."/>
            <person name="Swarnkar M.K."/>
            <person name="Gulati A."/>
        </authorList>
    </citation>
    <scope>NUCLEOTIDE SEQUENCE [LARGE SCALE GENOMIC DNA]</scope>
    <source>
        <strain evidence="1">BIHB4019</strain>
    </source>
</reference>
<dbReference type="RefSeq" id="WP_099519065.1">
    <property type="nucleotide sequence ID" value="NZ_CP016808.1"/>
</dbReference>
<gene>
    <name evidence="1" type="ORF">BBD42_16490</name>
</gene>
<proteinExistence type="predicted"/>
<organism evidence="1">
    <name type="scientific">Paenibacillus sp. BIHB 4019</name>
    <dbReference type="NCBI Taxonomy" id="1870819"/>
    <lineage>
        <taxon>Bacteria</taxon>
        <taxon>Bacillati</taxon>
        <taxon>Bacillota</taxon>
        <taxon>Bacilli</taxon>
        <taxon>Bacillales</taxon>
        <taxon>Paenibacillaceae</taxon>
        <taxon>Paenibacillus</taxon>
    </lineage>
</organism>
<dbReference type="EMBL" id="CP016808">
    <property type="protein sequence ID" value="ANY67890.1"/>
    <property type="molecule type" value="Genomic_DNA"/>
</dbReference>
<accession>A0A1B2DJI3</accession>